<dbReference type="Pfam" id="PF06527">
    <property type="entry name" value="TniQ"/>
    <property type="match status" value="1"/>
</dbReference>
<protein>
    <submittedName>
        <fullName evidence="3">TnsD family Tn7-like transposition protein</fullName>
    </submittedName>
</protein>
<gene>
    <name evidence="3" type="ORF">ACJDTP_06720</name>
</gene>
<sequence length="514" mass="60767">MLDFFTDPYKDELIYSAIARYHYYSGNVDFRDTIEECFGKRTMIPTLEIGGNFEYLSKALGKKYDSESLIAKQTILPYYLPFIDEEIKKEIIGAIKFEGSSSIYTKLGIVAGGICKKAGIFYCSICAAEDIREKGEPYIHREHQLEGILLCPHHGMLLEPYPLKRADVSRLEYIRFREQGMDLKAENIEIKDYEKHLKLAKASYYLLDNNLNKVCKAKIFNRYRYLLYKKDLLKGNNSINQRKLYEEFISYYGEGFLKQLNSEIEYDNEYNWLKIISRKSKRASHPLRHLLFIDFLCEDIEVFFSEIDICTVNKIKKRNEVYFIENVNLKKLKTYKDTILKAIGNDSGVSRSCIRNKCKKEYMYLYRYEKEWLFNNLPVKGKVKQDKQRVDWCERDKQYLKLLKDKHEALINDEAMIRITKGNLAKSLGLLANIEKKIELLPLTKSFFYEVCESTEAFEIRRAKKVIDRLINEELENIQMWKIQRIAGIRSEHFKNIKCELQKYLEGKQVKTKL</sequence>
<accession>A0ABW8S1R4</accession>
<evidence type="ECO:0000259" key="2">
    <source>
        <dbReference type="Pfam" id="PF15978"/>
    </source>
</evidence>
<feature type="domain" description="TniQ" evidence="1">
    <location>
        <begin position="5"/>
        <end position="158"/>
    </location>
</feature>
<proteinExistence type="predicted"/>
<dbReference type="Pfam" id="PF15978">
    <property type="entry name" value="TnsD"/>
    <property type="match status" value="1"/>
</dbReference>
<comment type="caution">
    <text evidence="3">The sequence shown here is derived from an EMBL/GenBank/DDBJ whole genome shotgun (WGS) entry which is preliminary data.</text>
</comment>
<dbReference type="EMBL" id="JBJIAB010000006">
    <property type="protein sequence ID" value="MFL0164764.1"/>
    <property type="molecule type" value="Genomic_DNA"/>
</dbReference>
<evidence type="ECO:0000313" key="3">
    <source>
        <dbReference type="EMBL" id="MFL0164764.1"/>
    </source>
</evidence>
<dbReference type="InterPro" id="IPR009492">
    <property type="entry name" value="TniQ"/>
</dbReference>
<feature type="domain" description="Transposon Tn7 transposition protein TnsD C-terminal" evidence="2">
    <location>
        <begin position="199"/>
        <end position="306"/>
    </location>
</feature>
<dbReference type="RefSeq" id="WP_406760819.1">
    <property type="nucleotide sequence ID" value="NZ_JBJIAB010000006.1"/>
</dbReference>
<name>A0ABW8S1R4_9CLOT</name>
<reference evidence="3 4" key="1">
    <citation type="submission" date="2024-11" db="EMBL/GenBank/DDBJ databases">
        <authorList>
            <person name="Heng Y.C."/>
            <person name="Lim A.C.H."/>
            <person name="Lee J.K.Y."/>
            <person name="Kittelmann S."/>
        </authorList>
    </citation>
    <scope>NUCLEOTIDE SEQUENCE [LARGE SCALE GENOMIC DNA]</scope>
    <source>
        <strain evidence="3 4">WILCCON 0112</strain>
    </source>
</reference>
<evidence type="ECO:0000259" key="1">
    <source>
        <dbReference type="Pfam" id="PF06527"/>
    </source>
</evidence>
<organism evidence="3 4">
    <name type="scientific">Candidatus Clostridium helianthi</name>
    <dbReference type="NCBI Taxonomy" id="3381660"/>
    <lineage>
        <taxon>Bacteria</taxon>
        <taxon>Bacillati</taxon>
        <taxon>Bacillota</taxon>
        <taxon>Clostridia</taxon>
        <taxon>Eubacteriales</taxon>
        <taxon>Clostridiaceae</taxon>
        <taxon>Clostridium</taxon>
    </lineage>
</organism>
<evidence type="ECO:0000313" key="4">
    <source>
        <dbReference type="Proteomes" id="UP001623600"/>
    </source>
</evidence>
<dbReference type="InterPro" id="IPR032750">
    <property type="entry name" value="TnsD_C"/>
</dbReference>
<keyword evidence="4" id="KW-1185">Reference proteome</keyword>
<dbReference type="Proteomes" id="UP001623600">
    <property type="component" value="Unassembled WGS sequence"/>
</dbReference>